<organism evidence="3 4">
    <name type="scientific">Polyrhizophydium stewartii</name>
    <dbReference type="NCBI Taxonomy" id="2732419"/>
    <lineage>
        <taxon>Eukaryota</taxon>
        <taxon>Fungi</taxon>
        <taxon>Fungi incertae sedis</taxon>
        <taxon>Chytridiomycota</taxon>
        <taxon>Chytridiomycota incertae sedis</taxon>
        <taxon>Chytridiomycetes</taxon>
        <taxon>Rhizophydiales</taxon>
        <taxon>Rhizophydiales incertae sedis</taxon>
        <taxon>Polyrhizophydium</taxon>
    </lineage>
</organism>
<name>A0ABR4N702_9FUNG</name>
<reference evidence="3 4" key="1">
    <citation type="submission" date="2023-09" db="EMBL/GenBank/DDBJ databases">
        <title>Pangenome analysis of Batrachochytrium dendrobatidis and related Chytrids.</title>
        <authorList>
            <person name="Yacoub M.N."/>
            <person name="Stajich J.E."/>
            <person name="James T.Y."/>
        </authorList>
    </citation>
    <scope>NUCLEOTIDE SEQUENCE [LARGE SCALE GENOMIC DNA]</scope>
    <source>
        <strain evidence="3 4">JEL0888</strain>
    </source>
</reference>
<keyword evidence="2" id="KW-0732">Signal</keyword>
<protein>
    <submittedName>
        <fullName evidence="3">Uncharacterized protein</fullName>
    </submittedName>
</protein>
<dbReference type="Proteomes" id="UP001527925">
    <property type="component" value="Unassembled WGS sequence"/>
</dbReference>
<evidence type="ECO:0000313" key="3">
    <source>
        <dbReference type="EMBL" id="KAL2915244.1"/>
    </source>
</evidence>
<proteinExistence type="predicted"/>
<sequence>MNFSIASLTFWLAATHIAISAAAAVPGSAGNTLRKRDPSNDDRSPGQDLGPRPNYFEHRVGSSADADSRPSADVLGRIDRYDDPLDAKSTLDELPAVPAGRNDAARLAVSGSDTSLSPEAAAAAAAEAARRASRERPASYPGQASPSGQGEDGADEDADDAEEDSRLARARVLAGMSLKQAAAILVRELAEYNQDPLARSHTSCDVQDPDLVYASGSAGSQDSYKPSEPIGVMMMPTGPSPSAPLDPSPADPTSTPTREARTRVRRASRRSDSLSIVSEDKAPESPRELVSAVLVFHIDALPLAHSPCSLSIVDAMDPRSKRTTLASSSDCRAMLRTQTRAAIASLGPIPKHSSRPTTPEALAAELGRKGLMALLESDAADAEAELPGVPEHHHTRRSCPGLRLHGTDLCLVVWGFAPQVALGTVKCTNCLLRLAWVASHPKHAFTTQSAYPIHFDSCARIQIRPASEPIDPTFWVGSSSGAATSSGKASSSA</sequence>
<feature type="compositionally biased region" description="Pro residues" evidence="1">
    <location>
        <begin position="238"/>
        <end position="250"/>
    </location>
</feature>
<feature type="compositionally biased region" description="Basic and acidic residues" evidence="1">
    <location>
        <begin position="128"/>
        <end position="137"/>
    </location>
</feature>
<feature type="region of interest" description="Disordered" evidence="1">
    <location>
        <begin position="108"/>
        <end position="164"/>
    </location>
</feature>
<feature type="compositionally biased region" description="Acidic residues" evidence="1">
    <location>
        <begin position="152"/>
        <end position="163"/>
    </location>
</feature>
<feature type="region of interest" description="Disordered" evidence="1">
    <location>
        <begin position="214"/>
        <end position="283"/>
    </location>
</feature>
<evidence type="ECO:0000313" key="4">
    <source>
        <dbReference type="Proteomes" id="UP001527925"/>
    </source>
</evidence>
<feature type="compositionally biased region" description="Low complexity" evidence="1">
    <location>
        <begin position="117"/>
        <end position="127"/>
    </location>
</feature>
<feature type="chain" id="PRO_5046146107" evidence="2">
    <location>
        <begin position="25"/>
        <end position="493"/>
    </location>
</feature>
<accession>A0ABR4N702</accession>
<evidence type="ECO:0000256" key="2">
    <source>
        <dbReference type="SAM" id="SignalP"/>
    </source>
</evidence>
<gene>
    <name evidence="3" type="ORF">HK105_205109</name>
</gene>
<evidence type="ECO:0000256" key="1">
    <source>
        <dbReference type="SAM" id="MobiDB-lite"/>
    </source>
</evidence>
<feature type="signal peptide" evidence="2">
    <location>
        <begin position="1"/>
        <end position="24"/>
    </location>
</feature>
<feature type="compositionally biased region" description="Basic and acidic residues" evidence="1">
    <location>
        <begin position="34"/>
        <end position="45"/>
    </location>
</feature>
<keyword evidence="4" id="KW-1185">Reference proteome</keyword>
<comment type="caution">
    <text evidence="3">The sequence shown here is derived from an EMBL/GenBank/DDBJ whole genome shotgun (WGS) entry which is preliminary data.</text>
</comment>
<feature type="region of interest" description="Disordered" evidence="1">
    <location>
        <begin position="27"/>
        <end position="53"/>
    </location>
</feature>
<dbReference type="EMBL" id="JADGIZ020000025">
    <property type="protein sequence ID" value="KAL2915244.1"/>
    <property type="molecule type" value="Genomic_DNA"/>
</dbReference>